<organism evidence="8 9">
    <name type="scientific">Sulfobacillus thermotolerans</name>
    <dbReference type="NCBI Taxonomy" id="338644"/>
    <lineage>
        <taxon>Bacteria</taxon>
        <taxon>Bacillati</taxon>
        <taxon>Bacillota</taxon>
        <taxon>Clostridia</taxon>
        <taxon>Eubacteriales</taxon>
        <taxon>Clostridiales Family XVII. Incertae Sedis</taxon>
        <taxon>Sulfobacillus</taxon>
    </lineage>
</organism>
<dbReference type="EMBL" id="CP019454">
    <property type="protein sequence ID" value="AUW94511.1"/>
    <property type="molecule type" value="Genomic_DNA"/>
</dbReference>
<evidence type="ECO:0000313" key="9">
    <source>
        <dbReference type="Proteomes" id="UP000325292"/>
    </source>
</evidence>
<dbReference type="EC" id="3.1.3.71" evidence="3"/>
<sequence length="231" mass="24979">MDVIFRWQDDLPDVSHTAVVVIDTLRATTTIATILANGAQAVLPVGGVEKAFALKEQDPRLVLGGERNNRPLPGFDAGNSPYDYPRAVVEGRRVVLTTTNGTQAVERTAHAPWVALGSLVNARAVAQAQQSAHDLGLIVCAGTEGQVSLEDVLAAGAIVLHWPQEACTDRALIARALFDKWRDHLYEGLKTAQHARAIIAQGLDADVEYAARLDLLPHAVVRNKEGWFVNQ</sequence>
<evidence type="ECO:0000313" key="8">
    <source>
        <dbReference type="EMBL" id="AUW94511.1"/>
    </source>
</evidence>
<evidence type="ECO:0000256" key="4">
    <source>
        <dbReference type="ARBA" id="ARBA00021948"/>
    </source>
</evidence>
<name>A0ABM6RT32_9FIRM</name>
<evidence type="ECO:0000256" key="1">
    <source>
        <dbReference type="ARBA" id="ARBA00001946"/>
    </source>
</evidence>
<evidence type="ECO:0000256" key="7">
    <source>
        <dbReference type="ARBA" id="ARBA00033711"/>
    </source>
</evidence>
<gene>
    <name evidence="8" type="ORF">BXT84_11630</name>
</gene>
<evidence type="ECO:0000256" key="2">
    <source>
        <dbReference type="ARBA" id="ARBA00009997"/>
    </source>
</evidence>
<dbReference type="Proteomes" id="UP000325292">
    <property type="component" value="Chromosome"/>
</dbReference>
<keyword evidence="5" id="KW-0378">Hydrolase</keyword>
<dbReference type="InterPro" id="IPR036702">
    <property type="entry name" value="ComB-like_sf"/>
</dbReference>
<comment type="similarity">
    <text evidence="2">Belongs to the ComB family.</text>
</comment>
<evidence type="ECO:0000256" key="3">
    <source>
        <dbReference type="ARBA" id="ARBA00012953"/>
    </source>
</evidence>
<comment type="cofactor">
    <cofactor evidence="1">
        <name>Mg(2+)</name>
        <dbReference type="ChEBI" id="CHEBI:18420"/>
    </cofactor>
</comment>
<keyword evidence="6" id="KW-0460">Magnesium</keyword>
<dbReference type="InterPro" id="IPR005238">
    <property type="entry name" value="ComB-like"/>
</dbReference>
<dbReference type="PANTHER" id="PTHR37311">
    <property type="entry name" value="2-PHOSPHOSULFOLACTATE PHOSPHATASE-RELATED"/>
    <property type="match status" value="1"/>
</dbReference>
<evidence type="ECO:0000256" key="5">
    <source>
        <dbReference type="ARBA" id="ARBA00022801"/>
    </source>
</evidence>
<dbReference type="Gene3D" id="3.90.1560.10">
    <property type="entry name" value="ComB-like"/>
    <property type="match status" value="1"/>
</dbReference>
<reference evidence="8 9" key="1">
    <citation type="journal article" date="2019" name="Sci. Rep.">
        <title>Sulfobacillus thermotolerans: new insights into resistance and metabolic capacities of acidophilic chemolithotrophs.</title>
        <authorList>
            <person name="Panyushkina A.E."/>
            <person name="Babenko V.V."/>
            <person name="Nikitina A.S."/>
            <person name="Selezneva O.V."/>
            <person name="Tsaplina I.A."/>
            <person name="Letarova M.A."/>
            <person name="Kostryukova E.S."/>
            <person name="Letarov A.V."/>
        </authorList>
    </citation>
    <scope>NUCLEOTIDE SEQUENCE [LARGE SCALE GENOMIC DNA]</scope>
    <source>
        <strain evidence="8 9">Kr1</strain>
    </source>
</reference>
<comment type="catalytic activity">
    <reaction evidence="7">
        <text>(2R)-O-phospho-3-sulfolactate + H2O = (2R)-3-sulfolactate + phosphate</text>
        <dbReference type="Rhea" id="RHEA:23416"/>
        <dbReference type="ChEBI" id="CHEBI:15377"/>
        <dbReference type="ChEBI" id="CHEBI:15597"/>
        <dbReference type="ChEBI" id="CHEBI:43474"/>
        <dbReference type="ChEBI" id="CHEBI:58738"/>
        <dbReference type="EC" id="3.1.3.71"/>
    </reaction>
</comment>
<accession>A0ABM6RT32</accession>
<protein>
    <recommendedName>
        <fullName evidence="4">Probable 2-phosphosulfolactate phosphatase</fullName>
        <ecNumber evidence="3">3.1.3.71</ecNumber>
    </recommendedName>
</protein>
<evidence type="ECO:0000256" key="6">
    <source>
        <dbReference type="ARBA" id="ARBA00022842"/>
    </source>
</evidence>
<proteinExistence type="inferred from homology"/>
<dbReference type="SUPFAM" id="SSF142823">
    <property type="entry name" value="ComB-like"/>
    <property type="match status" value="1"/>
</dbReference>
<dbReference type="Pfam" id="PF04029">
    <property type="entry name" value="2-ph_phosp"/>
    <property type="match status" value="1"/>
</dbReference>
<keyword evidence="9" id="KW-1185">Reference proteome</keyword>
<dbReference type="PANTHER" id="PTHR37311:SF1">
    <property type="entry name" value="2-PHOSPHOSULFOLACTATE PHOSPHATASE-RELATED"/>
    <property type="match status" value="1"/>
</dbReference>